<comment type="function">
    <text evidence="21">Involved in copper transport.</text>
</comment>
<dbReference type="InterPro" id="IPR036163">
    <property type="entry name" value="HMA_dom_sf"/>
</dbReference>
<evidence type="ECO:0000256" key="11">
    <source>
        <dbReference type="ARBA" id="ARBA00022796"/>
    </source>
</evidence>
<dbReference type="PROSITE" id="PS50846">
    <property type="entry name" value="HMA_2"/>
    <property type="match status" value="2"/>
</dbReference>
<keyword evidence="16" id="KW-0186">Copper</keyword>
<dbReference type="CDD" id="cd00371">
    <property type="entry name" value="HMA"/>
    <property type="match status" value="2"/>
</dbReference>
<feature type="domain" description="HMA" evidence="26">
    <location>
        <begin position="90"/>
        <end position="156"/>
    </location>
</feature>
<keyword evidence="28" id="KW-1185">Reference proteome</keyword>
<dbReference type="InterPro" id="IPR023299">
    <property type="entry name" value="ATPase_P-typ_cyto_dom_N"/>
</dbReference>
<organism evidence="27 28">
    <name type="scientific">Heliorestis acidaminivorans</name>
    <dbReference type="NCBI Taxonomy" id="553427"/>
    <lineage>
        <taxon>Bacteria</taxon>
        <taxon>Bacillati</taxon>
        <taxon>Bacillota</taxon>
        <taxon>Clostridia</taxon>
        <taxon>Eubacteriales</taxon>
        <taxon>Heliobacteriaceae</taxon>
        <taxon>Heliorestis</taxon>
    </lineage>
</organism>
<comment type="caution">
    <text evidence="27">The sequence shown here is derived from an EMBL/GenBank/DDBJ whole genome shotgun (WGS) entry which is preliminary data.</text>
</comment>
<dbReference type="InterPro" id="IPR059000">
    <property type="entry name" value="ATPase_P-type_domA"/>
</dbReference>
<dbReference type="Gene3D" id="3.30.70.100">
    <property type="match status" value="2"/>
</dbReference>
<dbReference type="InterPro" id="IPR006122">
    <property type="entry name" value="HMA_Cu_ion-bd"/>
</dbReference>
<dbReference type="PRINTS" id="PR00119">
    <property type="entry name" value="CATATPASE"/>
</dbReference>
<dbReference type="FunFam" id="3.40.50.1000:FF:000333">
    <property type="entry name" value="Copper-transporting ATPase 2"/>
    <property type="match status" value="1"/>
</dbReference>
<proteinExistence type="inferred from homology"/>
<evidence type="ECO:0000256" key="7">
    <source>
        <dbReference type="ARBA" id="ARBA00022692"/>
    </source>
</evidence>
<dbReference type="Gene3D" id="2.70.150.10">
    <property type="entry name" value="Calcium-transporting ATPase, cytoplasmic transduction domain A"/>
    <property type="match status" value="1"/>
</dbReference>
<dbReference type="Proteomes" id="UP000468766">
    <property type="component" value="Unassembled WGS sequence"/>
</dbReference>
<dbReference type="FunFam" id="3.30.70.100:FF:000001">
    <property type="entry name" value="ATPase copper transporting beta"/>
    <property type="match status" value="1"/>
</dbReference>
<dbReference type="GO" id="GO:0055070">
    <property type="term" value="P:copper ion homeostasis"/>
    <property type="evidence" value="ECO:0007669"/>
    <property type="project" value="TreeGrafter"/>
</dbReference>
<dbReference type="InterPro" id="IPR027256">
    <property type="entry name" value="P-typ_ATPase_IB"/>
</dbReference>
<keyword evidence="8 24" id="KW-0479">Metal-binding</keyword>
<evidence type="ECO:0000256" key="9">
    <source>
        <dbReference type="ARBA" id="ARBA00022737"/>
    </source>
</evidence>
<dbReference type="EC" id="7.2.2.8" evidence="3"/>
<dbReference type="SUPFAM" id="SSF55008">
    <property type="entry name" value="HMA, heavy metal-associated domain"/>
    <property type="match status" value="2"/>
</dbReference>
<dbReference type="PRINTS" id="PR00943">
    <property type="entry name" value="CUATPASE"/>
</dbReference>
<dbReference type="PRINTS" id="PR00942">
    <property type="entry name" value="CUATPASEI"/>
</dbReference>
<evidence type="ECO:0000256" key="12">
    <source>
        <dbReference type="ARBA" id="ARBA00022840"/>
    </source>
</evidence>
<protein>
    <recommendedName>
        <fullName evidence="4">Copper-exporting P-type ATPase</fullName>
        <ecNumber evidence="3">7.2.2.8</ecNumber>
    </recommendedName>
    <alternativeName>
        <fullName evidence="19">Copper-exporting P-type ATPase A</fullName>
    </alternativeName>
    <alternativeName>
        <fullName evidence="20">Cu(+)-exporting ATPase</fullName>
    </alternativeName>
    <alternativeName>
        <fullName evidence="23">Probable copper-transporting ATPase SynA</fullName>
    </alternativeName>
</protein>
<dbReference type="PROSITE" id="PS00154">
    <property type="entry name" value="ATPASE_E1_E2"/>
    <property type="match status" value="1"/>
</dbReference>
<evidence type="ECO:0000256" key="25">
    <source>
        <dbReference type="SAM" id="Coils"/>
    </source>
</evidence>
<dbReference type="OrthoDB" id="9813266at2"/>
<dbReference type="InterPro" id="IPR008250">
    <property type="entry name" value="ATPase_P-typ_transduc_dom_A_sf"/>
</dbReference>
<keyword evidence="10 24" id="KW-0547">Nucleotide-binding</keyword>
<dbReference type="FunFam" id="2.70.150.10:FF:000020">
    <property type="entry name" value="Copper-exporting P-type ATPase A"/>
    <property type="match status" value="1"/>
</dbReference>
<keyword evidence="13" id="KW-0460">Magnesium</keyword>
<dbReference type="InterPro" id="IPR006121">
    <property type="entry name" value="HMA_dom"/>
</dbReference>
<evidence type="ECO:0000256" key="21">
    <source>
        <dbReference type="ARBA" id="ARBA00037427"/>
    </source>
</evidence>
<gene>
    <name evidence="27" type="ORF">F9B85_05715</name>
</gene>
<keyword evidence="7 24" id="KW-0812">Transmembrane</keyword>
<keyword evidence="6 24" id="KW-1003">Cell membrane</keyword>
<dbReference type="PANTHER" id="PTHR43520:SF8">
    <property type="entry name" value="P-TYPE CU(+) TRANSPORTER"/>
    <property type="match status" value="1"/>
</dbReference>
<evidence type="ECO:0000256" key="17">
    <source>
        <dbReference type="ARBA" id="ARBA00023065"/>
    </source>
</evidence>
<dbReference type="NCBIfam" id="TIGR01511">
    <property type="entry name" value="ATPase-IB1_Cu"/>
    <property type="match status" value="1"/>
</dbReference>
<evidence type="ECO:0000256" key="5">
    <source>
        <dbReference type="ARBA" id="ARBA00022448"/>
    </source>
</evidence>
<feature type="transmembrane region" description="Helical" evidence="24">
    <location>
        <begin position="250"/>
        <end position="276"/>
    </location>
</feature>
<dbReference type="GO" id="GO:0005524">
    <property type="term" value="F:ATP binding"/>
    <property type="evidence" value="ECO:0007669"/>
    <property type="project" value="UniProtKB-UniRule"/>
</dbReference>
<dbReference type="CDD" id="cd02094">
    <property type="entry name" value="P-type_ATPase_Cu-like"/>
    <property type="match status" value="1"/>
</dbReference>
<dbReference type="SFLD" id="SFLDG00002">
    <property type="entry name" value="C1.7:_P-type_atpase_like"/>
    <property type="match status" value="1"/>
</dbReference>
<comment type="catalytic activity">
    <reaction evidence="22">
        <text>Cu(+)(in) + ATP + H2O = Cu(+)(out) + ADP + phosphate + H(+)</text>
        <dbReference type="Rhea" id="RHEA:25792"/>
        <dbReference type="ChEBI" id="CHEBI:15377"/>
        <dbReference type="ChEBI" id="CHEBI:15378"/>
        <dbReference type="ChEBI" id="CHEBI:30616"/>
        <dbReference type="ChEBI" id="CHEBI:43474"/>
        <dbReference type="ChEBI" id="CHEBI:49552"/>
        <dbReference type="ChEBI" id="CHEBI:456216"/>
        <dbReference type="EC" id="7.2.2.8"/>
    </reaction>
</comment>
<dbReference type="InterPro" id="IPR018303">
    <property type="entry name" value="ATPase_P-typ_P_site"/>
</dbReference>
<evidence type="ECO:0000256" key="14">
    <source>
        <dbReference type="ARBA" id="ARBA00022967"/>
    </source>
</evidence>
<keyword evidence="18 24" id="KW-0472">Membrane</keyword>
<dbReference type="InterPro" id="IPR017969">
    <property type="entry name" value="Heavy-metal-associated_CS"/>
</dbReference>
<dbReference type="InterPro" id="IPR044492">
    <property type="entry name" value="P_typ_ATPase_HD_dom"/>
</dbReference>
<dbReference type="GO" id="GO:0005886">
    <property type="term" value="C:plasma membrane"/>
    <property type="evidence" value="ECO:0007669"/>
    <property type="project" value="UniProtKB-SubCell"/>
</dbReference>
<feature type="domain" description="HMA" evidence="26">
    <location>
        <begin position="19"/>
        <end position="85"/>
    </location>
</feature>
<dbReference type="FunFam" id="3.30.70.100:FF:000005">
    <property type="entry name" value="Copper-exporting P-type ATPase A"/>
    <property type="match status" value="1"/>
</dbReference>
<dbReference type="SUPFAM" id="SSF81653">
    <property type="entry name" value="Calcium ATPase, transduction domain A"/>
    <property type="match status" value="1"/>
</dbReference>
<feature type="coiled-coil region" evidence="25">
    <location>
        <begin position="153"/>
        <end position="181"/>
    </location>
</feature>
<dbReference type="RefSeq" id="WP_151619425.1">
    <property type="nucleotide sequence ID" value="NZ_WBXO01000003.1"/>
</dbReference>
<dbReference type="AlphaFoldDB" id="A0A6I0F1S5"/>
<dbReference type="SFLD" id="SFLDS00003">
    <property type="entry name" value="Haloacid_Dehalogenase"/>
    <property type="match status" value="1"/>
</dbReference>
<evidence type="ECO:0000256" key="13">
    <source>
        <dbReference type="ARBA" id="ARBA00022842"/>
    </source>
</evidence>
<dbReference type="SFLD" id="SFLDF00027">
    <property type="entry name" value="p-type_atpase"/>
    <property type="match status" value="1"/>
</dbReference>
<evidence type="ECO:0000256" key="10">
    <source>
        <dbReference type="ARBA" id="ARBA00022741"/>
    </source>
</evidence>
<keyword evidence="5" id="KW-0813">Transport</keyword>
<keyword evidence="9" id="KW-0677">Repeat</keyword>
<dbReference type="NCBIfam" id="TIGR00003">
    <property type="entry name" value="copper ion binding protein"/>
    <property type="match status" value="2"/>
</dbReference>
<keyword evidence="17" id="KW-0406">Ion transport</keyword>
<evidence type="ECO:0000256" key="2">
    <source>
        <dbReference type="ARBA" id="ARBA00006024"/>
    </source>
</evidence>
<evidence type="ECO:0000313" key="28">
    <source>
        <dbReference type="Proteomes" id="UP000468766"/>
    </source>
</evidence>
<keyword evidence="12 24" id="KW-0067">ATP-binding</keyword>
<evidence type="ECO:0000256" key="19">
    <source>
        <dbReference type="ARBA" id="ARBA00029719"/>
    </source>
</evidence>
<evidence type="ECO:0000256" key="15">
    <source>
        <dbReference type="ARBA" id="ARBA00022989"/>
    </source>
</evidence>
<dbReference type="PANTHER" id="PTHR43520">
    <property type="entry name" value="ATP7, ISOFORM B"/>
    <property type="match status" value="1"/>
</dbReference>
<keyword evidence="25" id="KW-0175">Coiled coil</keyword>
<reference evidence="27 28" key="1">
    <citation type="submission" date="2019-10" db="EMBL/GenBank/DDBJ databases">
        <title>Whole-genome sequence of the extremophile Heliorestis acidaminivorans DSM 24790.</title>
        <authorList>
            <person name="Kyndt J.A."/>
            <person name="Meyer T.E."/>
        </authorList>
    </citation>
    <scope>NUCLEOTIDE SEQUENCE [LARGE SCALE GENOMIC DNA]</scope>
    <source>
        <strain evidence="27 28">DSM 24790</strain>
    </source>
</reference>
<dbReference type="Gene3D" id="3.40.50.1000">
    <property type="entry name" value="HAD superfamily/HAD-like"/>
    <property type="match status" value="1"/>
</dbReference>
<dbReference type="SUPFAM" id="SSF56784">
    <property type="entry name" value="HAD-like"/>
    <property type="match status" value="1"/>
</dbReference>
<dbReference type="NCBIfam" id="TIGR01525">
    <property type="entry name" value="ATPase-IB_hvy"/>
    <property type="match status" value="1"/>
</dbReference>
<dbReference type="GO" id="GO:0140581">
    <property type="term" value="F:P-type monovalent copper transporter activity"/>
    <property type="evidence" value="ECO:0007669"/>
    <property type="project" value="UniProtKB-EC"/>
</dbReference>
<evidence type="ECO:0000256" key="23">
    <source>
        <dbReference type="ARBA" id="ARBA00069640"/>
    </source>
</evidence>
<dbReference type="NCBIfam" id="TIGR01494">
    <property type="entry name" value="ATPase_P-type"/>
    <property type="match status" value="1"/>
</dbReference>
<evidence type="ECO:0000256" key="22">
    <source>
        <dbReference type="ARBA" id="ARBA00049289"/>
    </source>
</evidence>
<keyword evidence="15 24" id="KW-1133">Transmembrane helix</keyword>
<comment type="subcellular location">
    <subcellularLocation>
        <location evidence="1">Cell membrane</location>
        <topology evidence="1">Multi-pass membrane protein</topology>
    </subcellularLocation>
</comment>
<dbReference type="InterPro" id="IPR023298">
    <property type="entry name" value="ATPase_P-typ_TM_dom_sf"/>
</dbReference>
<feature type="transmembrane region" description="Helical" evidence="24">
    <location>
        <begin position="807"/>
        <end position="826"/>
    </location>
</feature>
<keyword evidence="11" id="KW-0187">Copper transport</keyword>
<evidence type="ECO:0000256" key="4">
    <source>
        <dbReference type="ARBA" id="ARBA00015102"/>
    </source>
</evidence>
<dbReference type="GO" id="GO:0016887">
    <property type="term" value="F:ATP hydrolysis activity"/>
    <property type="evidence" value="ECO:0007669"/>
    <property type="project" value="InterPro"/>
</dbReference>
<dbReference type="PROSITE" id="PS01047">
    <property type="entry name" value="HMA_1"/>
    <property type="match status" value="2"/>
</dbReference>
<dbReference type="InterPro" id="IPR023214">
    <property type="entry name" value="HAD_sf"/>
</dbReference>
<evidence type="ECO:0000256" key="24">
    <source>
        <dbReference type="RuleBase" id="RU362081"/>
    </source>
</evidence>
<evidence type="ECO:0000256" key="18">
    <source>
        <dbReference type="ARBA" id="ARBA00023136"/>
    </source>
</evidence>
<feature type="transmembrane region" description="Helical" evidence="24">
    <location>
        <begin position="779"/>
        <end position="801"/>
    </location>
</feature>
<dbReference type="SUPFAM" id="SSF81665">
    <property type="entry name" value="Calcium ATPase, transmembrane domain M"/>
    <property type="match status" value="1"/>
</dbReference>
<evidence type="ECO:0000256" key="6">
    <source>
        <dbReference type="ARBA" id="ARBA00022475"/>
    </source>
</evidence>
<evidence type="ECO:0000313" key="27">
    <source>
        <dbReference type="EMBL" id="KAB2953405.1"/>
    </source>
</evidence>
<dbReference type="GO" id="GO:0005507">
    <property type="term" value="F:copper ion binding"/>
    <property type="evidence" value="ECO:0007669"/>
    <property type="project" value="InterPro"/>
</dbReference>
<keyword evidence="14" id="KW-1278">Translocase</keyword>
<dbReference type="Pfam" id="PF00122">
    <property type="entry name" value="E1-E2_ATPase"/>
    <property type="match status" value="1"/>
</dbReference>
<dbReference type="Gene3D" id="3.40.1110.10">
    <property type="entry name" value="Calcium-transporting ATPase, cytoplasmic domain N"/>
    <property type="match status" value="1"/>
</dbReference>
<dbReference type="InterPro" id="IPR036412">
    <property type="entry name" value="HAD-like_sf"/>
</dbReference>
<evidence type="ECO:0000256" key="20">
    <source>
        <dbReference type="ARBA" id="ARBA00033239"/>
    </source>
</evidence>
<dbReference type="EMBL" id="WBXO01000003">
    <property type="protein sequence ID" value="KAB2953405.1"/>
    <property type="molecule type" value="Genomic_DNA"/>
</dbReference>
<comment type="similarity">
    <text evidence="2 24">Belongs to the cation transport ATPase (P-type) (TC 3.A.3) family. Type IB subfamily.</text>
</comment>
<evidence type="ECO:0000256" key="16">
    <source>
        <dbReference type="ARBA" id="ARBA00023008"/>
    </source>
</evidence>
<accession>A0A6I0F1S5</accession>
<feature type="transmembrane region" description="Helical" evidence="24">
    <location>
        <begin position="207"/>
        <end position="229"/>
    </location>
</feature>
<name>A0A6I0F1S5_9FIRM</name>
<dbReference type="Pfam" id="PF00702">
    <property type="entry name" value="Hydrolase"/>
    <property type="match status" value="1"/>
</dbReference>
<dbReference type="GO" id="GO:0043682">
    <property type="term" value="F:P-type divalent copper transporter activity"/>
    <property type="evidence" value="ECO:0007669"/>
    <property type="project" value="TreeGrafter"/>
</dbReference>
<feature type="transmembrane region" description="Helical" evidence="24">
    <location>
        <begin position="462"/>
        <end position="485"/>
    </location>
</feature>
<feature type="transmembrane region" description="Helical" evidence="24">
    <location>
        <begin position="182"/>
        <end position="201"/>
    </location>
</feature>
<feature type="transmembrane region" description="Helical" evidence="24">
    <location>
        <begin position="282"/>
        <end position="300"/>
    </location>
</feature>
<sequence>MKEIEAKYAKELSKDPPKDLLALKISGMTCAACVGRIERVLKKQAGIEAVVVNLPAEKAVIHYYSKDITPKEIIDRIQRLGFEAEQDKVEKVIVSINGMTCASCVRRVEKGLAKVEGILQVQVNLATEKATIEYDSSTVSLGQIKRKLSDLGYEMIIEEREDAEERAVEQKEQEINRLLKDFTRGAILTIIVLIGSLPHMMPGWGEWVPRFLTLPLTLLVLTTPVQFLSGWRFYQGAYKALSHGTSDMNVLVVIGTTTAWGYSAAMTLFPGFLTGIGFPYQLYYDVATVITTLILLGRLLEMRAKGKTSEAIKKMLGMQAKTARVWRDDVEVDMPIDEVLPGDIIIVRPGEKIPVDGVIVSGHSTVDESMLTGESIPVEKREKDEVIGATINKTGSFKYKATRVGKDSMLAQIIKMVEDAQGSKAPIQNTVDLVAAYFVPAVITIAILSSFFWWFFGPEPAFIFALTIFIAVLIIACPCALGLATPTAIMVGIGKGAENGMLIRGAEALESARRLDTIVLDKTGTITVGKPSLTDLIVTAGFKEEEVLSWIASVEKASEHPLGEAIVQGAKNRNLPLFEAKDFQAIPGHGLTGIVEGREILIGNLKLMRQKQVREFEAYVIQADSLAEAGKTPMYVAVDGTLAGIVAVADTIKSNSQKAIQRLQALGLEVIMLTGDHEKTAQAIARQVGISRVRAEVLPEHKAEEVQRLQEAGKVVAMVGDGINDAPALAQANVGIAIGTGTDVAIEASDITLISGDLQGVPSAIELSKATMSMIWQNLFWAFAYNIALIPVAAGILYPFFGLILNPMLAAAAMAFSSVSVVLNTLRLRFFKPTEV</sequence>
<feature type="transmembrane region" description="Helical" evidence="24">
    <location>
        <begin position="434"/>
        <end position="456"/>
    </location>
</feature>
<dbReference type="Pfam" id="PF00403">
    <property type="entry name" value="HMA"/>
    <property type="match status" value="2"/>
</dbReference>
<evidence type="ECO:0000256" key="3">
    <source>
        <dbReference type="ARBA" id="ARBA00012517"/>
    </source>
</evidence>
<evidence type="ECO:0000256" key="1">
    <source>
        <dbReference type="ARBA" id="ARBA00004651"/>
    </source>
</evidence>
<evidence type="ECO:0000259" key="26">
    <source>
        <dbReference type="PROSITE" id="PS50846"/>
    </source>
</evidence>
<evidence type="ECO:0000256" key="8">
    <source>
        <dbReference type="ARBA" id="ARBA00022723"/>
    </source>
</evidence>
<dbReference type="InterPro" id="IPR001757">
    <property type="entry name" value="P_typ_ATPase"/>
</dbReference>